<organism evidence="2 3">
    <name type="scientific">Penicillium chrysogenum</name>
    <name type="common">Penicillium notatum</name>
    <dbReference type="NCBI Taxonomy" id="5076"/>
    <lineage>
        <taxon>Eukaryota</taxon>
        <taxon>Fungi</taxon>
        <taxon>Dikarya</taxon>
        <taxon>Ascomycota</taxon>
        <taxon>Pezizomycotina</taxon>
        <taxon>Eurotiomycetes</taxon>
        <taxon>Eurotiomycetidae</taxon>
        <taxon>Eurotiales</taxon>
        <taxon>Aspergillaceae</taxon>
        <taxon>Penicillium</taxon>
        <taxon>Penicillium chrysogenum species complex</taxon>
    </lineage>
</organism>
<evidence type="ECO:0008006" key="4">
    <source>
        <dbReference type="Google" id="ProtNLM"/>
    </source>
</evidence>
<feature type="compositionally biased region" description="Basic residues" evidence="1">
    <location>
        <begin position="13"/>
        <end position="22"/>
    </location>
</feature>
<dbReference type="EMBL" id="JAPVEB010000003">
    <property type="protein sequence ID" value="KAJ5268981.1"/>
    <property type="molecule type" value="Genomic_DNA"/>
</dbReference>
<dbReference type="Proteomes" id="UP001220256">
    <property type="component" value="Unassembled WGS sequence"/>
</dbReference>
<evidence type="ECO:0000256" key="1">
    <source>
        <dbReference type="SAM" id="MobiDB-lite"/>
    </source>
</evidence>
<protein>
    <recommendedName>
        <fullName evidence="4">BZIP domain-containing protein</fullName>
    </recommendedName>
</protein>
<keyword evidence="3" id="KW-1185">Reference proteome</keyword>
<feature type="region of interest" description="Disordered" evidence="1">
    <location>
        <begin position="1"/>
        <end position="51"/>
    </location>
</feature>
<comment type="caution">
    <text evidence="2">The sequence shown here is derived from an EMBL/GenBank/DDBJ whole genome shotgun (WGS) entry which is preliminary data.</text>
</comment>
<name>A0ABQ8WGU2_PENCH</name>
<proteinExistence type="predicted"/>
<accession>A0ABQ8WGU2</accession>
<gene>
    <name evidence="2" type="ORF">N7505_004739</name>
</gene>
<evidence type="ECO:0000313" key="3">
    <source>
        <dbReference type="Proteomes" id="UP001220256"/>
    </source>
</evidence>
<reference evidence="2 3" key="1">
    <citation type="journal article" date="2023" name="IMA Fungus">
        <title>Comparative genomic study of the Penicillium genus elucidates a diverse pangenome and 15 lateral gene transfer events.</title>
        <authorList>
            <person name="Petersen C."/>
            <person name="Sorensen T."/>
            <person name="Nielsen M.R."/>
            <person name="Sondergaard T.E."/>
            <person name="Sorensen J.L."/>
            <person name="Fitzpatrick D.A."/>
            <person name="Frisvad J.C."/>
            <person name="Nielsen K.L."/>
        </authorList>
    </citation>
    <scope>NUCLEOTIDE SEQUENCE [LARGE SCALE GENOMIC DNA]</scope>
    <source>
        <strain evidence="2 3">IBT 3361</strain>
    </source>
</reference>
<sequence length="187" mass="20095">MAPSRPSPQNGAARRKLRKLRRGDRPPLGPGEIGPNNARNRALKKRRRQAQAAREQAAVVEARRRELENEFAVDMVRARANARLASLAPRRLGEGVPWPTAVISVVVLSAVVLSVAVGPVAALSTGPKLTLANARPPAAGDPLPDADEDEPMLVDEARAVPNEGAAQNDACARRGPVPQYEQEHRRA</sequence>
<feature type="region of interest" description="Disordered" evidence="1">
    <location>
        <begin position="157"/>
        <end position="187"/>
    </location>
</feature>
<evidence type="ECO:0000313" key="2">
    <source>
        <dbReference type="EMBL" id="KAJ5268981.1"/>
    </source>
</evidence>